<evidence type="ECO:0000313" key="3">
    <source>
        <dbReference type="Proteomes" id="UP000030764"/>
    </source>
</evidence>
<sequence>MTDTASHMDTGPKRRLHRSQREFQNRTGRHLNSSRRNAAGSLSFHLLELAKKEEALFAQPRLNFTFRYLTCVPLLKKSNHSDDLNYVGTIPGITAKHHVRRVKQASEPEQSALLSTFPSLLPFEFRLLLLPRLSVSVEQIVYTCCIRSAFCYARRKKSNANTLQEV</sequence>
<evidence type="ECO:0000313" key="2">
    <source>
        <dbReference type="EMBL" id="KFD47039.1"/>
    </source>
</evidence>
<accession>A0A085LPZ3</accession>
<gene>
    <name evidence="2" type="ORF">M513_12082</name>
</gene>
<dbReference type="AlphaFoldDB" id="A0A085LPZ3"/>
<dbReference type="EMBL" id="KL363342">
    <property type="protein sequence ID" value="KFD47039.1"/>
    <property type="molecule type" value="Genomic_DNA"/>
</dbReference>
<proteinExistence type="predicted"/>
<evidence type="ECO:0000256" key="1">
    <source>
        <dbReference type="SAM" id="MobiDB-lite"/>
    </source>
</evidence>
<organism evidence="2 3">
    <name type="scientific">Trichuris suis</name>
    <name type="common">pig whipworm</name>
    <dbReference type="NCBI Taxonomy" id="68888"/>
    <lineage>
        <taxon>Eukaryota</taxon>
        <taxon>Metazoa</taxon>
        <taxon>Ecdysozoa</taxon>
        <taxon>Nematoda</taxon>
        <taxon>Enoplea</taxon>
        <taxon>Dorylaimia</taxon>
        <taxon>Trichinellida</taxon>
        <taxon>Trichuridae</taxon>
        <taxon>Trichuris</taxon>
    </lineage>
</organism>
<name>A0A085LPZ3_9BILA</name>
<reference evidence="2 3" key="1">
    <citation type="journal article" date="2014" name="Nat. Genet.">
        <title>Genome and transcriptome of the porcine whipworm Trichuris suis.</title>
        <authorList>
            <person name="Jex A.R."/>
            <person name="Nejsum P."/>
            <person name="Schwarz E.M."/>
            <person name="Hu L."/>
            <person name="Young N.D."/>
            <person name="Hall R.S."/>
            <person name="Korhonen P.K."/>
            <person name="Liao S."/>
            <person name="Thamsborg S."/>
            <person name="Xia J."/>
            <person name="Xu P."/>
            <person name="Wang S."/>
            <person name="Scheerlinck J.P."/>
            <person name="Hofmann A."/>
            <person name="Sternberg P.W."/>
            <person name="Wang J."/>
            <person name="Gasser R.B."/>
        </authorList>
    </citation>
    <scope>NUCLEOTIDE SEQUENCE [LARGE SCALE GENOMIC DNA]</scope>
    <source>
        <strain evidence="2">DCEP-RM93M</strain>
    </source>
</reference>
<feature type="region of interest" description="Disordered" evidence="1">
    <location>
        <begin position="1"/>
        <end position="34"/>
    </location>
</feature>
<dbReference type="Proteomes" id="UP000030764">
    <property type="component" value="Unassembled WGS sequence"/>
</dbReference>
<protein>
    <submittedName>
        <fullName evidence="2">Uncharacterized protein</fullName>
    </submittedName>
</protein>
<keyword evidence="3" id="KW-1185">Reference proteome</keyword>